<comment type="caution">
    <text evidence="2">The sequence shown here is derived from an EMBL/GenBank/DDBJ whole genome shotgun (WGS) entry which is preliminary data.</text>
</comment>
<organism evidence="2 3">
    <name type="scientific">Candidatus Seongchinamella marina</name>
    <dbReference type="NCBI Taxonomy" id="2518990"/>
    <lineage>
        <taxon>Bacteria</taxon>
        <taxon>Pseudomonadati</taxon>
        <taxon>Pseudomonadota</taxon>
        <taxon>Gammaproteobacteria</taxon>
        <taxon>Cellvibrionales</taxon>
        <taxon>Halieaceae</taxon>
        <taxon>Seongchinamella</taxon>
    </lineage>
</organism>
<sequence length="403" mass="47230">MRSVETTLAPKLMSMLFYFDFDNYFKMLRLAWGEPSLRVRSYYLAMLLLYVPLVSTFHAICFALDPILFPSLRRTDVSNPVFIIGHGRSGTTLTFRLMDRDEGRFSSFLLWECYFPSLLQKKAIRAIAAIDRPWLGGMLGRMVERFEEKRYGPSRHMHEMGLCLPEEDDISLFYSMAAGLWMTKMPWMGELDFYYVDTWPGKETVKRRQKKGHKQMVFYKELVRRQLCLNGGSKVHLSKNPYWTGRTQTLIDVFPDARFVLNLRDPREAVPSLIKLTSSGWKQMGWSPERVQASIDMLTKQSVYNYRHPLEVFDNNPGTRYAILHYAMLKADPAAAIEAVYRDLDMPVTQRYFDALQTLGTKQKKHSTTFRYSLEEFGLDERWIDTEFGDLFERFGWAKDIEE</sequence>
<gene>
    <name evidence="2" type="ORF">EYC87_17690</name>
</gene>
<feature type="transmembrane region" description="Helical" evidence="1">
    <location>
        <begin position="42"/>
        <end position="64"/>
    </location>
</feature>
<keyword evidence="1" id="KW-0812">Transmembrane</keyword>
<evidence type="ECO:0000313" key="3">
    <source>
        <dbReference type="Proteomes" id="UP001143307"/>
    </source>
</evidence>
<keyword evidence="3" id="KW-1185">Reference proteome</keyword>
<dbReference type="EMBL" id="SHNP01000008">
    <property type="protein sequence ID" value="MCX2975416.1"/>
    <property type="molecule type" value="Genomic_DNA"/>
</dbReference>
<evidence type="ECO:0000256" key="1">
    <source>
        <dbReference type="SAM" id="Phobius"/>
    </source>
</evidence>
<keyword evidence="1" id="KW-1133">Transmembrane helix</keyword>
<dbReference type="InterPro" id="IPR027417">
    <property type="entry name" value="P-loop_NTPase"/>
</dbReference>
<dbReference type="PANTHER" id="PTHR36451:SF1">
    <property type="entry name" value="OMEGA-HYDROXY-BETA-DIHYDROMENAQUINONE-9 SULFOTRANSFERASE STF3"/>
    <property type="match status" value="1"/>
</dbReference>
<dbReference type="InterPro" id="IPR052736">
    <property type="entry name" value="Stf3_sulfotransferase"/>
</dbReference>
<dbReference type="Pfam" id="PF13469">
    <property type="entry name" value="Sulfotransfer_3"/>
    <property type="match status" value="1"/>
</dbReference>
<protein>
    <submittedName>
        <fullName evidence="2">Sulfotransferase</fullName>
    </submittedName>
</protein>
<keyword evidence="1" id="KW-0472">Membrane</keyword>
<dbReference type="Proteomes" id="UP001143307">
    <property type="component" value="Unassembled WGS sequence"/>
</dbReference>
<name>A0ABT3SZI0_9GAMM</name>
<proteinExistence type="predicted"/>
<reference evidence="2" key="1">
    <citation type="submission" date="2019-02" db="EMBL/GenBank/DDBJ databases">
        <authorList>
            <person name="Li S.-H."/>
        </authorList>
    </citation>
    <scope>NUCLEOTIDE SEQUENCE</scope>
    <source>
        <strain evidence="2">IMCC8485</strain>
    </source>
</reference>
<dbReference type="SUPFAM" id="SSF52540">
    <property type="entry name" value="P-loop containing nucleoside triphosphate hydrolases"/>
    <property type="match status" value="1"/>
</dbReference>
<dbReference type="PANTHER" id="PTHR36451">
    <property type="entry name" value="PAPS-DEPENDENT SULFOTRANSFERASE STF3"/>
    <property type="match status" value="1"/>
</dbReference>
<dbReference type="Gene3D" id="3.40.50.300">
    <property type="entry name" value="P-loop containing nucleotide triphosphate hydrolases"/>
    <property type="match status" value="1"/>
</dbReference>
<evidence type="ECO:0000313" key="2">
    <source>
        <dbReference type="EMBL" id="MCX2975416.1"/>
    </source>
</evidence>
<accession>A0ABT3SZI0</accession>